<dbReference type="InterPro" id="IPR006636">
    <property type="entry name" value="STI1_HS-bd"/>
</dbReference>
<keyword evidence="11 15" id="KW-0472">Membrane</keyword>
<keyword evidence="8" id="KW-0418">Kinase</keyword>
<dbReference type="Gene3D" id="1.10.260.100">
    <property type="match status" value="1"/>
</dbReference>
<organism evidence="17 18">
    <name type="scientific">Vitis vinifera</name>
    <name type="common">Grape</name>
    <dbReference type="NCBI Taxonomy" id="29760"/>
    <lineage>
        <taxon>Eukaryota</taxon>
        <taxon>Viridiplantae</taxon>
        <taxon>Streptophyta</taxon>
        <taxon>Embryophyta</taxon>
        <taxon>Tracheophyta</taxon>
        <taxon>Spermatophyta</taxon>
        <taxon>Magnoliopsida</taxon>
        <taxon>eudicotyledons</taxon>
        <taxon>Gunneridae</taxon>
        <taxon>Pentapetalae</taxon>
        <taxon>rosids</taxon>
        <taxon>Vitales</taxon>
        <taxon>Vitaceae</taxon>
        <taxon>Viteae</taxon>
        <taxon>Vitis</taxon>
    </lineage>
</organism>
<dbReference type="PANTHER" id="PTHR48056">
    <property type="entry name" value="LRR RECEPTOR-LIKE SERINE/THREONINE-PROTEIN KINASE-RELATED"/>
    <property type="match status" value="1"/>
</dbReference>
<keyword evidence="4" id="KW-0808">Transferase</keyword>
<dbReference type="PANTHER" id="PTHR48056:SF20">
    <property type="entry name" value="PROTEIN KINASE DOMAIN-CONTAINING PROTEIN"/>
    <property type="match status" value="1"/>
</dbReference>
<protein>
    <recommendedName>
        <fullName evidence="16">Protein kinase domain-containing protein</fullName>
    </recommendedName>
</protein>
<keyword evidence="18" id="KW-1185">Reference proteome</keyword>
<dbReference type="InterPro" id="IPR041243">
    <property type="entry name" value="STI1/HOP_DP"/>
</dbReference>
<evidence type="ECO:0000256" key="8">
    <source>
        <dbReference type="ARBA" id="ARBA00022777"/>
    </source>
</evidence>
<evidence type="ECO:0000256" key="10">
    <source>
        <dbReference type="ARBA" id="ARBA00022989"/>
    </source>
</evidence>
<dbReference type="SUPFAM" id="SSF52047">
    <property type="entry name" value="RNI-like"/>
    <property type="match status" value="1"/>
</dbReference>
<comment type="subcellular location">
    <subcellularLocation>
        <location evidence="1">Membrane</location>
    </subcellularLocation>
</comment>
<keyword evidence="12" id="KW-0325">Glycoprotein</keyword>
<dbReference type="InterPro" id="IPR008271">
    <property type="entry name" value="Ser/Thr_kinase_AS"/>
</dbReference>
<evidence type="ECO:0000313" key="17">
    <source>
        <dbReference type="EMBL" id="WKA11438.1"/>
    </source>
</evidence>
<keyword evidence="10 15" id="KW-1133">Transmembrane helix</keyword>
<dbReference type="EMBL" id="CP126665">
    <property type="protein sequence ID" value="WKA11438.1"/>
    <property type="molecule type" value="Genomic_DNA"/>
</dbReference>
<dbReference type="InterPro" id="IPR001611">
    <property type="entry name" value="Leu-rich_rpt"/>
</dbReference>
<accession>A0ABY9DUN8</accession>
<dbReference type="PROSITE" id="PS50011">
    <property type="entry name" value="PROTEIN_KINASE_DOM"/>
    <property type="match status" value="1"/>
</dbReference>
<dbReference type="InterPro" id="IPR000719">
    <property type="entry name" value="Prot_kinase_dom"/>
</dbReference>
<evidence type="ECO:0000256" key="2">
    <source>
        <dbReference type="ARBA" id="ARBA00008684"/>
    </source>
</evidence>
<keyword evidence="5 15" id="KW-0812">Transmembrane</keyword>
<dbReference type="SUPFAM" id="SSF52058">
    <property type="entry name" value="L domain-like"/>
    <property type="match status" value="1"/>
</dbReference>
<comment type="similarity">
    <text evidence="2">Belongs to the protein kinase superfamily. Ser/Thr protein kinase family.</text>
</comment>
<evidence type="ECO:0000256" key="4">
    <source>
        <dbReference type="ARBA" id="ARBA00022679"/>
    </source>
</evidence>
<dbReference type="Pfam" id="PF00069">
    <property type="entry name" value="Pkinase"/>
    <property type="match status" value="1"/>
</dbReference>
<proteinExistence type="inferred from homology"/>
<dbReference type="Gene3D" id="1.10.510.10">
    <property type="entry name" value="Transferase(Phosphotransferase) domain 1"/>
    <property type="match status" value="1"/>
</dbReference>
<evidence type="ECO:0000256" key="11">
    <source>
        <dbReference type="ARBA" id="ARBA00023136"/>
    </source>
</evidence>
<dbReference type="Pfam" id="PF00560">
    <property type="entry name" value="LRR_1"/>
    <property type="match status" value="9"/>
</dbReference>
<name>A0ABY9DUN8_VITVI</name>
<evidence type="ECO:0000256" key="14">
    <source>
        <dbReference type="SAM" id="MobiDB-lite"/>
    </source>
</evidence>
<evidence type="ECO:0000256" key="5">
    <source>
        <dbReference type="ARBA" id="ARBA00022692"/>
    </source>
</evidence>
<dbReference type="InterPro" id="IPR017441">
    <property type="entry name" value="Protein_kinase_ATP_BS"/>
</dbReference>
<dbReference type="InterPro" id="IPR013210">
    <property type="entry name" value="LRR_N_plant-typ"/>
</dbReference>
<dbReference type="SMART" id="SM00727">
    <property type="entry name" value="STI1"/>
    <property type="match status" value="2"/>
</dbReference>
<feature type="compositionally biased region" description="Basic and acidic residues" evidence="14">
    <location>
        <begin position="208"/>
        <end position="219"/>
    </location>
</feature>
<dbReference type="Proteomes" id="UP001227230">
    <property type="component" value="Chromosome 18"/>
</dbReference>
<dbReference type="InterPro" id="IPR011009">
    <property type="entry name" value="Kinase-like_dom_sf"/>
</dbReference>
<sequence>MDSLTLVSSPKLVLGHSPSNPRHISCAHSSFSLPLLFRKPRKFIAASQSGASPRTPRHVVETKLGTECFASISSSSQGTSSVGVNPQFSPPPPSSNIGSPLFWIGVGVGLSALFSWVASNLKKYAMQQAFKTLMGQMDSQNNQFNTTTFSPGSPFPFPMPPPSGPSTSHSGPTTSPSGPTTSPSTVAAQSMVTVDVPATKVETPPATDVKDDIEKKNEQNKYAFVDVSPEETLQESPFENFEESTETSSSKDAQFSAGVSQNGTPPRPGMGVSEDSQSTRNANPFLSVDALEKMMEDPTVQKMVYPYLPEEMRNPTTFKWMLQNPQYRQQLQDMLNNMGGGAEWDNRMMDNLKNFDLSSPEVKQQFDQIGLTPEEVISKIMANPDVALAFQNPRIQAAIMDCSQNPLSIAKYQNDKEVMDVFNKISELFPGVSVSTNQDFRGKFIPWESEFSSLEEILVRWRRTRILPPTKRFYFRSVAAGTESKELQIPNIIRIWNFSGFCDLLSHNCVEVEALLQFKKQLKDPLHRLDSWKDSDSPCKFFGVSCDPITGLVNELSLDNKSLSGEISSSLSALRSLTHLVLPSNSLSGYLPSELNKCSNLQVLNVTCNNLIGTVPDLSELSNLRTLDLSINYFSGPFPSWVTNLTGLVSLSLGENHYDEGEIPESIGNLKNLSYIFFAHSQLRGEIPESFFEITAMESLDFSGNNISGNFPKSIAKLQKLYKIELFDNQLTGEIPPELANLTLLQEIDISENQLYGKLPEEIGRLKKLVVFESYDNNFSGEIPAAFGDLSNLTGFSIYRNNFSGEFPANFGRFSPLNSFDISENQFSGAFPKYLCENGRLLYLLALGNRFSGEFPDSYAKCKSLQRLRINENQLSGEIPNGIWALPNVQMIDFGDNGFSGRISPDIGTASSLNQLILANNRFSGKLPSELGSLANLGKLYLNGNEFSGKIPSELGALKQLSSLHLEENSLTGSIPAELGKCARLVDLNLAWNSLSGNIPDSFSLLTYLNSLNLSGNKLTGSLPVNLRKLKLSSIDLSRNQLSGMVSSDLLQMGGDQAFLGNKGLCVEQSYKIQLHSGLDVCTGNNDPKRVAKEKLFLFCIIASALVILLVGLLVVSYRNFKHNESYAENELEGGKEKDLKWKLESFHPVNFTAEDVCNLEEDNLIGSGGTGKVYRLDLKRNGGPVAVKQLWKGSGVKVFTAEIEILRKIRHRNIMKLYACLKKGGSSFLVLEYMSNGNLFQALHRQIKEGVPELDWHQRYKIALGAAKGIAYLHHDCSPPIIHRDIKSTNILLDEEYEPKIADFGVAKIADNSSTESYSSCFAGTHGYIAPELAYTLKVTEKSDIYSFGVVLLELVTGRRPIEEEYGEGKDIVYWVGTHLSDQENVQKLLDRDIVSDLVQEDMLKVLKVAILCTNKLPTPRPTMRDVVKMIIDADSCTLKSPESNPEKNVKPLL</sequence>
<evidence type="ECO:0000256" key="3">
    <source>
        <dbReference type="ARBA" id="ARBA00022614"/>
    </source>
</evidence>
<dbReference type="Gene3D" id="3.30.200.20">
    <property type="entry name" value="Phosphorylase Kinase, domain 1"/>
    <property type="match status" value="1"/>
</dbReference>
<feature type="compositionally biased region" description="Low complexity" evidence="14">
    <location>
        <begin position="165"/>
        <end position="185"/>
    </location>
</feature>
<evidence type="ECO:0000256" key="15">
    <source>
        <dbReference type="SAM" id="Phobius"/>
    </source>
</evidence>
<evidence type="ECO:0000259" key="16">
    <source>
        <dbReference type="PROSITE" id="PS50011"/>
    </source>
</evidence>
<keyword evidence="3" id="KW-0433">Leucine-rich repeat</keyword>
<dbReference type="InterPro" id="IPR032675">
    <property type="entry name" value="LRR_dom_sf"/>
</dbReference>
<keyword evidence="7 13" id="KW-0547">Nucleotide-binding</keyword>
<feature type="transmembrane region" description="Helical" evidence="15">
    <location>
        <begin position="1096"/>
        <end position="1118"/>
    </location>
</feature>
<feature type="domain" description="Protein kinase" evidence="16">
    <location>
        <begin position="1160"/>
        <end position="1440"/>
    </location>
</feature>
<gene>
    <name evidence="17" type="ORF">VitviT2T_028936</name>
</gene>
<dbReference type="Gene3D" id="3.80.10.10">
    <property type="entry name" value="Ribonuclease Inhibitor"/>
    <property type="match status" value="2"/>
</dbReference>
<evidence type="ECO:0000256" key="9">
    <source>
        <dbReference type="ARBA" id="ARBA00022840"/>
    </source>
</evidence>
<evidence type="ECO:0000256" key="13">
    <source>
        <dbReference type="PROSITE-ProRule" id="PRU10141"/>
    </source>
</evidence>
<evidence type="ECO:0000313" key="18">
    <source>
        <dbReference type="Proteomes" id="UP001227230"/>
    </source>
</evidence>
<dbReference type="PROSITE" id="PS00107">
    <property type="entry name" value="PROTEIN_KINASE_ATP"/>
    <property type="match status" value="1"/>
</dbReference>
<feature type="region of interest" description="Disordered" evidence="14">
    <location>
        <begin position="141"/>
        <end position="280"/>
    </location>
</feature>
<dbReference type="SUPFAM" id="SSF56112">
    <property type="entry name" value="Protein kinase-like (PK-like)"/>
    <property type="match status" value="1"/>
</dbReference>
<evidence type="ECO:0000256" key="7">
    <source>
        <dbReference type="ARBA" id="ARBA00022741"/>
    </source>
</evidence>
<dbReference type="CDD" id="cd14066">
    <property type="entry name" value="STKc_IRAK"/>
    <property type="match status" value="1"/>
</dbReference>
<dbReference type="Pfam" id="PF17830">
    <property type="entry name" value="STI1-HOP_DP"/>
    <property type="match status" value="1"/>
</dbReference>
<keyword evidence="9 13" id="KW-0067">ATP-binding</keyword>
<evidence type="ECO:0000256" key="6">
    <source>
        <dbReference type="ARBA" id="ARBA00022737"/>
    </source>
</evidence>
<keyword evidence="6" id="KW-0677">Repeat</keyword>
<reference evidence="17 18" key="1">
    <citation type="journal article" date="2023" name="Hortic Res">
        <title>The complete reference genome for grapevine (Vitis vinifera L.) genetics and breeding.</title>
        <authorList>
            <person name="Shi X."/>
            <person name="Cao S."/>
            <person name="Wang X."/>
            <person name="Huang S."/>
            <person name="Wang Y."/>
            <person name="Liu Z."/>
            <person name="Liu W."/>
            <person name="Leng X."/>
            <person name="Peng Y."/>
            <person name="Wang N."/>
            <person name="Wang Y."/>
            <person name="Ma Z."/>
            <person name="Xu X."/>
            <person name="Zhang F."/>
            <person name="Xue H."/>
            <person name="Zhong H."/>
            <person name="Wang Y."/>
            <person name="Zhang K."/>
            <person name="Velt A."/>
            <person name="Avia K."/>
            <person name="Holtgrawe D."/>
            <person name="Grimplet J."/>
            <person name="Matus J.T."/>
            <person name="Ware D."/>
            <person name="Wu X."/>
            <person name="Wang H."/>
            <person name="Liu C."/>
            <person name="Fang Y."/>
            <person name="Rustenholz C."/>
            <person name="Cheng Z."/>
            <person name="Xiao H."/>
            <person name="Zhou Y."/>
        </authorList>
    </citation>
    <scope>NUCLEOTIDE SEQUENCE [LARGE SCALE GENOMIC DNA]</scope>
    <source>
        <strain evidence="18">cv. Pinot noir / PN40024</strain>
        <tissue evidence="17">Leaf</tissue>
    </source>
</reference>
<feature type="compositionally biased region" description="Pro residues" evidence="14">
    <location>
        <begin position="153"/>
        <end position="164"/>
    </location>
</feature>
<feature type="compositionally biased region" description="Polar residues" evidence="14">
    <location>
        <begin position="251"/>
        <end position="264"/>
    </location>
</feature>
<dbReference type="SMART" id="SM00220">
    <property type="entry name" value="S_TKc"/>
    <property type="match status" value="1"/>
</dbReference>
<evidence type="ECO:0000256" key="1">
    <source>
        <dbReference type="ARBA" id="ARBA00004370"/>
    </source>
</evidence>
<dbReference type="PROSITE" id="PS00108">
    <property type="entry name" value="PROTEIN_KINASE_ST"/>
    <property type="match status" value="1"/>
</dbReference>
<dbReference type="Pfam" id="PF08263">
    <property type="entry name" value="LRRNT_2"/>
    <property type="match status" value="1"/>
</dbReference>
<evidence type="ECO:0000256" key="12">
    <source>
        <dbReference type="ARBA" id="ARBA00023180"/>
    </source>
</evidence>
<feature type="binding site" evidence="13">
    <location>
        <position position="1189"/>
    </location>
    <ligand>
        <name>ATP</name>
        <dbReference type="ChEBI" id="CHEBI:30616"/>
    </ligand>
</feature>
<dbReference type="InterPro" id="IPR050647">
    <property type="entry name" value="Plant_LRR-RLKs"/>
</dbReference>